<evidence type="ECO:0000256" key="1">
    <source>
        <dbReference type="SAM" id="MobiDB-lite"/>
    </source>
</evidence>
<sequence>MNRLFVLSFIPLLGACAIGNSDFACSGVPEGKTCMSALEVYDATNGVHQSPHAGGGHAHHDGHAPSDTTSTGRSLTPAPLVLSRGGISPSPDRPVPIRTEPKTLRILIGPWQDQDRDLNAGGYVFTDLAPRTWNIGAGPEAATGPVYPVQVGDSSTSGGSSADTDQPASAPTASSGGNSPNVGRAYFDSDRQ</sequence>
<dbReference type="Proteomes" id="UP001259982">
    <property type="component" value="Unassembled WGS sequence"/>
</dbReference>
<dbReference type="EMBL" id="JAVRHY010000006">
    <property type="protein sequence ID" value="MDT0618576.1"/>
    <property type="molecule type" value="Genomic_DNA"/>
</dbReference>
<proteinExistence type="predicted"/>
<protein>
    <submittedName>
        <fullName evidence="2">TraV family lipoprotein</fullName>
    </submittedName>
</protein>
<feature type="compositionally biased region" description="Polar residues" evidence="1">
    <location>
        <begin position="166"/>
        <end position="181"/>
    </location>
</feature>
<name>A0ABU3B7Y5_9GAMM</name>
<dbReference type="RefSeq" id="WP_311658719.1">
    <property type="nucleotide sequence ID" value="NZ_JAVRHY010000006.1"/>
</dbReference>
<dbReference type="GO" id="GO:0016740">
    <property type="term" value="F:transferase activity"/>
    <property type="evidence" value="ECO:0007669"/>
    <property type="project" value="UniProtKB-KW"/>
</dbReference>
<evidence type="ECO:0000313" key="3">
    <source>
        <dbReference type="Proteomes" id="UP001259982"/>
    </source>
</evidence>
<keyword evidence="2" id="KW-0808">Transferase</keyword>
<feature type="compositionally biased region" description="Low complexity" evidence="1">
    <location>
        <begin position="152"/>
        <end position="165"/>
    </location>
</feature>
<keyword evidence="3" id="KW-1185">Reference proteome</keyword>
<dbReference type="Pfam" id="PF09676">
    <property type="entry name" value="TraV"/>
    <property type="match status" value="1"/>
</dbReference>
<comment type="caution">
    <text evidence="2">The sequence shown here is derived from an EMBL/GenBank/DDBJ whole genome shotgun (WGS) entry which is preliminary data.</text>
</comment>
<keyword evidence="2" id="KW-0449">Lipoprotein</keyword>
<organism evidence="2 3">
    <name type="scientific">Spectribacter acetivorans</name>
    <dbReference type="NCBI Taxonomy" id="3075603"/>
    <lineage>
        <taxon>Bacteria</taxon>
        <taxon>Pseudomonadati</taxon>
        <taxon>Pseudomonadota</taxon>
        <taxon>Gammaproteobacteria</taxon>
        <taxon>Salinisphaerales</taxon>
        <taxon>Salinisphaeraceae</taxon>
        <taxon>Spectribacter</taxon>
    </lineage>
</organism>
<feature type="region of interest" description="Disordered" evidence="1">
    <location>
        <begin position="136"/>
        <end position="192"/>
    </location>
</feature>
<feature type="region of interest" description="Disordered" evidence="1">
    <location>
        <begin position="46"/>
        <end position="98"/>
    </location>
</feature>
<gene>
    <name evidence="2" type="ORF">RM531_08800</name>
</gene>
<accession>A0ABU3B7Y5</accession>
<reference evidence="2 3" key="1">
    <citation type="submission" date="2023-09" db="EMBL/GenBank/DDBJ databases">
        <authorList>
            <person name="Rey-Velasco X."/>
        </authorList>
    </citation>
    <scope>NUCLEOTIDE SEQUENCE [LARGE SCALE GENOMIC DNA]</scope>
    <source>
        <strain evidence="2 3">P385</strain>
    </source>
</reference>
<dbReference type="InterPro" id="IPR014118">
    <property type="entry name" value="T4SS_TraV"/>
</dbReference>
<dbReference type="PROSITE" id="PS51257">
    <property type="entry name" value="PROKAR_LIPOPROTEIN"/>
    <property type="match status" value="1"/>
</dbReference>
<evidence type="ECO:0000313" key="2">
    <source>
        <dbReference type="EMBL" id="MDT0618576.1"/>
    </source>
</evidence>